<sequence length="48" mass="5128">MASNRSNRSNHEVEEAKDKAGNAISRVVDDGADALRGVAQGINNAVYR</sequence>
<evidence type="ECO:0000256" key="1">
    <source>
        <dbReference type="SAM" id="MobiDB-lite"/>
    </source>
</evidence>
<protein>
    <submittedName>
        <fullName evidence="2">Uncharacterized protein</fullName>
    </submittedName>
</protein>
<dbReference type="EMBL" id="SULG01000109">
    <property type="protein sequence ID" value="TLD40338.1"/>
    <property type="molecule type" value="Genomic_DNA"/>
</dbReference>
<gene>
    <name evidence="2" type="ORF">JETT_3407</name>
</gene>
<evidence type="ECO:0000313" key="3">
    <source>
        <dbReference type="Proteomes" id="UP000319783"/>
    </source>
</evidence>
<proteinExistence type="predicted"/>
<dbReference type="Proteomes" id="UP000319783">
    <property type="component" value="Unassembled WGS sequence"/>
</dbReference>
<feature type="region of interest" description="Disordered" evidence="1">
    <location>
        <begin position="1"/>
        <end position="24"/>
    </location>
</feature>
<organism evidence="2 3">
    <name type="scientific">Candidatus Jettenia ecosi</name>
    <dbReference type="NCBI Taxonomy" id="2494326"/>
    <lineage>
        <taxon>Bacteria</taxon>
        <taxon>Pseudomonadati</taxon>
        <taxon>Planctomycetota</taxon>
        <taxon>Candidatus Brocadiia</taxon>
        <taxon>Candidatus Brocadiales</taxon>
        <taxon>Candidatus Brocadiaceae</taxon>
        <taxon>Candidatus Jettenia</taxon>
    </lineage>
</organism>
<reference evidence="2 3" key="1">
    <citation type="submission" date="2019-04" db="EMBL/GenBank/DDBJ databases">
        <title>Genome of a novel bacterium Candidatus Jettenia ecosi reconstructed from metagenome of an anammox bioreactor.</title>
        <authorList>
            <person name="Mardanov A.V."/>
            <person name="Beletsky A.V."/>
            <person name="Ravin N.V."/>
            <person name="Botchkova E.A."/>
            <person name="Litti Y.V."/>
            <person name="Nozhevnikova A.N."/>
        </authorList>
    </citation>
    <scope>NUCLEOTIDE SEQUENCE [LARGE SCALE GENOMIC DNA]</scope>
    <source>
        <strain evidence="2">J2</strain>
    </source>
</reference>
<accession>A0A533Q6V2</accession>
<feature type="compositionally biased region" description="Basic and acidic residues" evidence="1">
    <location>
        <begin position="9"/>
        <end position="20"/>
    </location>
</feature>
<comment type="caution">
    <text evidence="2">The sequence shown here is derived from an EMBL/GenBank/DDBJ whole genome shotgun (WGS) entry which is preliminary data.</text>
</comment>
<evidence type="ECO:0000313" key="2">
    <source>
        <dbReference type="EMBL" id="TLD40338.1"/>
    </source>
</evidence>
<name>A0A533Q6V2_9BACT</name>
<dbReference type="AlphaFoldDB" id="A0A533Q6V2"/>